<evidence type="ECO:0000256" key="11">
    <source>
        <dbReference type="SAM" id="MobiDB-lite"/>
    </source>
</evidence>
<comment type="caution">
    <text evidence="14">The sequence shown here is derived from an EMBL/GenBank/DDBJ whole genome shotgun (WGS) entry which is preliminary data.</text>
</comment>
<dbReference type="Proteomes" id="UP001293593">
    <property type="component" value="Unassembled WGS sequence"/>
</dbReference>
<evidence type="ECO:0000256" key="4">
    <source>
        <dbReference type="ARBA" id="ARBA00022989"/>
    </source>
</evidence>
<feature type="transmembrane region" description="Helical" evidence="12">
    <location>
        <begin position="215"/>
        <end position="232"/>
    </location>
</feature>
<dbReference type="AlphaFoldDB" id="A0AAE1MCS2"/>
<dbReference type="SMART" id="SM00079">
    <property type="entry name" value="PBPe"/>
    <property type="match status" value="1"/>
</dbReference>
<evidence type="ECO:0000256" key="2">
    <source>
        <dbReference type="ARBA" id="ARBA00022448"/>
    </source>
</evidence>
<keyword evidence="9" id="KW-1071">Ligand-gated ion channel</keyword>
<feature type="transmembrane region" description="Helical" evidence="12">
    <location>
        <begin position="244"/>
        <end position="268"/>
    </location>
</feature>
<evidence type="ECO:0000256" key="9">
    <source>
        <dbReference type="ARBA" id="ARBA00023286"/>
    </source>
</evidence>
<keyword evidence="15" id="KW-1185">Reference proteome</keyword>
<dbReference type="GO" id="GO:0016020">
    <property type="term" value="C:membrane"/>
    <property type="evidence" value="ECO:0007669"/>
    <property type="project" value="UniProtKB-SubCell"/>
</dbReference>
<feature type="region of interest" description="Disordered" evidence="11">
    <location>
        <begin position="483"/>
        <end position="507"/>
    </location>
</feature>
<dbReference type="CDD" id="cd13686">
    <property type="entry name" value="GluR_Plant"/>
    <property type="match status" value="1"/>
</dbReference>
<reference evidence="14" key="1">
    <citation type="submission" date="2023-10" db="EMBL/GenBank/DDBJ databases">
        <title>Chromosome-level genome of the transformable northern wattle, Acacia crassicarpa.</title>
        <authorList>
            <person name="Massaro I."/>
            <person name="Sinha N.R."/>
            <person name="Poethig S."/>
            <person name="Leichty A.R."/>
        </authorList>
    </citation>
    <scope>NUCLEOTIDE SEQUENCE</scope>
    <source>
        <strain evidence="14">Acra3RX</strain>
        <tissue evidence="14">Leaf</tissue>
    </source>
</reference>
<keyword evidence="10" id="KW-0407">Ion channel</keyword>
<dbReference type="Gene3D" id="1.10.287.70">
    <property type="match status" value="1"/>
</dbReference>
<feature type="transmembrane region" description="Helical" evidence="12">
    <location>
        <begin position="6"/>
        <end position="24"/>
    </location>
</feature>
<feature type="transmembrane region" description="Helical" evidence="12">
    <location>
        <begin position="173"/>
        <end position="195"/>
    </location>
</feature>
<dbReference type="InterPro" id="IPR015683">
    <property type="entry name" value="Ionotropic_Glu_rcpt"/>
</dbReference>
<gene>
    <name evidence="14" type="ORF">QN277_007211</name>
</gene>
<keyword evidence="6 12" id="KW-0472">Membrane</keyword>
<evidence type="ECO:0000256" key="8">
    <source>
        <dbReference type="ARBA" id="ARBA00023180"/>
    </source>
</evidence>
<dbReference type="InterPro" id="IPR001320">
    <property type="entry name" value="Iontro_rcpt_C"/>
</dbReference>
<organism evidence="14 15">
    <name type="scientific">Acacia crassicarpa</name>
    <name type="common">northern wattle</name>
    <dbReference type="NCBI Taxonomy" id="499986"/>
    <lineage>
        <taxon>Eukaryota</taxon>
        <taxon>Viridiplantae</taxon>
        <taxon>Streptophyta</taxon>
        <taxon>Embryophyta</taxon>
        <taxon>Tracheophyta</taxon>
        <taxon>Spermatophyta</taxon>
        <taxon>Magnoliopsida</taxon>
        <taxon>eudicotyledons</taxon>
        <taxon>Gunneridae</taxon>
        <taxon>Pentapetalae</taxon>
        <taxon>rosids</taxon>
        <taxon>fabids</taxon>
        <taxon>Fabales</taxon>
        <taxon>Fabaceae</taxon>
        <taxon>Caesalpinioideae</taxon>
        <taxon>mimosoid clade</taxon>
        <taxon>Acacieae</taxon>
        <taxon>Acacia</taxon>
    </lineage>
</organism>
<protein>
    <recommendedName>
        <fullName evidence="13">Ionotropic glutamate receptor C-terminal domain-containing protein</fullName>
    </recommendedName>
</protein>
<keyword evidence="7" id="KW-0675">Receptor</keyword>
<evidence type="ECO:0000256" key="3">
    <source>
        <dbReference type="ARBA" id="ARBA00022692"/>
    </source>
</evidence>
<dbReference type="SUPFAM" id="SSF53850">
    <property type="entry name" value="Periplasmic binding protein-like II"/>
    <property type="match status" value="1"/>
</dbReference>
<dbReference type="GO" id="GO:0015276">
    <property type="term" value="F:ligand-gated monoatomic ion channel activity"/>
    <property type="evidence" value="ECO:0007669"/>
    <property type="project" value="InterPro"/>
</dbReference>
<evidence type="ECO:0000256" key="5">
    <source>
        <dbReference type="ARBA" id="ARBA00023065"/>
    </source>
</evidence>
<keyword evidence="4 12" id="KW-1133">Transmembrane helix</keyword>
<keyword evidence="3 12" id="KW-0812">Transmembrane</keyword>
<evidence type="ECO:0000259" key="13">
    <source>
        <dbReference type="SMART" id="SM00079"/>
    </source>
</evidence>
<dbReference type="PANTHER" id="PTHR18966">
    <property type="entry name" value="IONOTROPIC GLUTAMATE RECEPTOR"/>
    <property type="match status" value="1"/>
</dbReference>
<feature type="compositionally biased region" description="Basic and acidic residues" evidence="11">
    <location>
        <begin position="497"/>
        <end position="507"/>
    </location>
</feature>
<keyword evidence="8" id="KW-0325">Glycoprotein</keyword>
<keyword evidence="2" id="KW-0813">Transport</keyword>
<sequence>MAKPDHYYHSYLIMIYCVVVLLTAQIRGSDDEAGSSLLGGKKLIIGVPKKVTFIQFVDTQLNPLNNTQLVKVTGYCIDVFLAAIAYLQRSNYNISFEFRASVDNNGNTIWGYDGLIYQVHQGKYDAAVADLTIVANRSNFVDFTLPYAQSDVRMLVKVRRGHRLNMWIFVRPFSWDMWLCIVLVFIFTGAVIVFMERNANNKEDSTLRKSPIKKQFSGISILWFPIVQAVFPERKSLAKNCSRFVLVLWLILVFVLMQSYSACLSSILTVHQLQSRYPSEYEIRTDPNIYVGYHYGSFIDGLLVDSLKVDRSRLKDYAGIKQYKEALDKGSRNGGVDAIFDEVPYIKVFLKEYGSNYAMVGPRHRTAGFGFAFSKNSTLLTSLFSQAILNVSESNEMDEIEERYFKGHGDEDGISTPTTLDDDSDSLTPYSFAGLFVVFGILSLLALLVSKHRIWRRQFMLMKMSSKKFLRCQSSPVTIISEEGSTPTRRNVDDDDRGGSRSRENIVSGRHAEYNHARILVASLP</sequence>
<name>A0AAE1MCS2_9FABA</name>
<comment type="subcellular location">
    <subcellularLocation>
        <location evidence="1">Membrane</location>
        <topology evidence="1">Multi-pass membrane protein</topology>
    </subcellularLocation>
</comment>
<dbReference type="EMBL" id="JAWXYG010000012">
    <property type="protein sequence ID" value="KAK4257648.1"/>
    <property type="molecule type" value="Genomic_DNA"/>
</dbReference>
<evidence type="ECO:0000256" key="12">
    <source>
        <dbReference type="SAM" id="Phobius"/>
    </source>
</evidence>
<proteinExistence type="predicted"/>
<feature type="domain" description="Ionotropic glutamate receptor C-terminal" evidence="13">
    <location>
        <begin position="42"/>
        <end position="407"/>
    </location>
</feature>
<dbReference type="Pfam" id="PF00060">
    <property type="entry name" value="Lig_chan"/>
    <property type="match status" value="1"/>
</dbReference>
<evidence type="ECO:0000313" key="15">
    <source>
        <dbReference type="Proteomes" id="UP001293593"/>
    </source>
</evidence>
<evidence type="ECO:0000313" key="14">
    <source>
        <dbReference type="EMBL" id="KAK4257648.1"/>
    </source>
</evidence>
<dbReference type="InterPro" id="IPR019594">
    <property type="entry name" value="Glu/Gly-bd"/>
</dbReference>
<evidence type="ECO:0000256" key="7">
    <source>
        <dbReference type="ARBA" id="ARBA00023170"/>
    </source>
</evidence>
<evidence type="ECO:0000256" key="1">
    <source>
        <dbReference type="ARBA" id="ARBA00004141"/>
    </source>
</evidence>
<dbReference type="FunFam" id="3.40.190.10:FF:000217">
    <property type="entry name" value="Glutamate receptor"/>
    <property type="match status" value="1"/>
</dbReference>
<dbReference type="Pfam" id="PF10613">
    <property type="entry name" value="Lig_chan-Glu_bd"/>
    <property type="match status" value="1"/>
</dbReference>
<feature type="transmembrane region" description="Helical" evidence="12">
    <location>
        <begin position="430"/>
        <end position="450"/>
    </location>
</feature>
<evidence type="ECO:0000256" key="10">
    <source>
        <dbReference type="ARBA" id="ARBA00023303"/>
    </source>
</evidence>
<evidence type="ECO:0000256" key="6">
    <source>
        <dbReference type="ARBA" id="ARBA00023136"/>
    </source>
</evidence>
<accession>A0AAE1MCS2</accession>
<dbReference type="Gene3D" id="3.40.190.10">
    <property type="entry name" value="Periplasmic binding protein-like II"/>
    <property type="match status" value="3"/>
</dbReference>
<keyword evidence="5" id="KW-0406">Ion transport</keyword>